<dbReference type="KEGG" id="hbl:XJ32_06730"/>
<feature type="compositionally biased region" description="Polar residues" evidence="2">
    <location>
        <begin position="176"/>
        <end position="194"/>
    </location>
</feature>
<evidence type="ECO:0000313" key="6">
    <source>
        <dbReference type="Proteomes" id="UP000188298"/>
    </source>
</evidence>
<dbReference type="InterPro" id="IPR050810">
    <property type="entry name" value="Bact_Secretion_Sys_Channel"/>
</dbReference>
<dbReference type="Pfam" id="PF00263">
    <property type="entry name" value="Secretin"/>
    <property type="match status" value="1"/>
</dbReference>
<dbReference type="GO" id="GO:0015627">
    <property type="term" value="C:type II protein secretion system complex"/>
    <property type="evidence" value="ECO:0007669"/>
    <property type="project" value="TreeGrafter"/>
</dbReference>
<feature type="compositionally biased region" description="Polar residues" evidence="2">
    <location>
        <begin position="123"/>
        <end position="149"/>
    </location>
</feature>
<dbReference type="Proteomes" id="UP000188298">
    <property type="component" value="Chromosome"/>
</dbReference>
<sequence length="783" mass="88985">MIQQGSYRIFMLYVKRFYIVFSYISFFMIAFYQVLYAKQSIDKAQDSINAQQIQTYPNTTHNTLQTYSIIHDLRTAFEPYSSMDTQYQAILKNYNEMLKNTQDSSTYPQNTMSIQKRLDSKSFHTQNSSKSLGLDSKTNATSHTQTKQDSILRQETQDIESNFTPNTKEARESALHVSTQNTKHSYNVAPDSTNSPLNPIITQELDSTNRYATYRDFLAILDSFCCSVSLPNTIINSFDLRDSKQALQHIESRLKDSIPQDSPLKDSMQNTQNLAQKQDTKSKQNNTKTTINTSLLAPKCVKKKFNITKDEKLNIHTLLHALAKECDFSIQYTHNAKQNLHNQQNITLNIRDKPLDFVLEMLLSDMFYSIDRNRLIISDISMQMFAINYISSTRMAQSNTDVLFAQEQHENYGLGYNGFYNSMTPNYTQNYSTQNYAWQNLANTQTSQRENQSMSGYLDNLSLRNQLRSQMSSANTRFGKSGTKVYSLDEINFWADIESKLHIMLDTKLGDKFMIDKGAGLIAVWTTKQKMREVSQFLQDLEQKMNMQVAIDVEILSLIHFQTNNVGIDWQQIFSILNPTQSSLNIAFGGGGAMLTLGNNNADLQSIFNLLRTYGDLRSLSNPKIMALNNQPALISVGSVLRYTQNLVYQSNNTNTTIQNTSTQYPSVFAGILLDITPSISHDSVILRINPSITKTKDPDMENAAEALKAPPNLSTNQLSSIVKLKDGERVIIGGLLNNVVQNTSQAIPKIGENKWLKNIFGKQSRTNRSEELIIIITPHIIR</sequence>
<evidence type="ECO:0000256" key="3">
    <source>
        <dbReference type="SAM" id="Phobius"/>
    </source>
</evidence>
<reference evidence="5 6" key="1">
    <citation type="submission" date="2017-02" db="EMBL/GenBank/DDBJ databases">
        <title>Whole genome sequencing of Helicobacter bilis strain AAQJH.</title>
        <authorList>
            <person name="Conlan S."/>
            <person name="Thomas P.J."/>
            <person name="Mullikin J."/>
            <person name="Palmore T.N."/>
            <person name="Frank K.M."/>
            <person name="Segre J.A."/>
        </authorList>
    </citation>
    <scope>NUCLEOTIDE SEQUENCE [LARGE SCALE GENOMIC DNA]</scope>
    <source>
        <strain evidence="5 6">AAQJH</strain>
    </source>
</reference>
<protein>
    <submittedName>
        <fullName evidence="5">Pilus assembly protein MshL</fullName>
    </submittedName>
</protein>
<dbReference type="InterPro" id="IPR004846">
    <property type="entry name" value="T2SS/T3SS_dom"/>
</dbReference>
<feature type="domain" description="Type II/III secretion system secretin-like" evidence="4">
    <location>
        <begin position="611"/>
        <end position="783"/>
    </location>
</feature>
<dbReference type="PANTHER" id="PTHR30332:SF17">
    <property type="entry name" value="TYPE IV PILIATION SYSTEM PROTEIN DR_0774-RELATED"/>
    <property type="match status" value="1"/>
</dbReference>
<feature type="region of interest" description="Disordered" evidence="2">
    <location>
        <begin position="118"/>
        <end position="194"/>
    </location>
</feature>
<gene>
    <name evidence="5" type="ORF">XJ32_06730</name>
</gene>
<organism evidence="5 6">
    <name type="scientific">Helicobacter bilis</name>
    <dbReference type="NCBI Taxonomy" id="37372"/>
    <lineage>
        <taxon>Bacteria</taxon>
        <taxon>Pseudomonadati</taxon>
        <taxon>Campylobacterota</taxon>
        <taxon>Epsilonproteobacteria</taxon>
        <taxon>Campylobacterales</taxon>
        <taxon>Helicobacteraceae</taxon>
        <taxon>Helicobacter</taxon>
    </lineage>
</organism>
<dbReference type="GO" id="GO:0009306">
    <property type="term" value="P:protein secretion"/>
    <property type="evidence" value="ECO:0007669"/>
    <property type="project" value="InterPro"/>
</dbReference>
<evidence type="ECO:0000259" key="4">
    <source>
        <dbReference type="Pfam" id="PF00263"/>
    </source>
</evidence>
<dbReference type="AlphaFoldDB" id="A0A1Q2LHE3"/>
<accession>A0A1Q2LHE3</accession>
<feature type="compositionally biased region" description="Polar residues" evidence="2">
    <location>
        <begin position="267"/>
        <end position="287"/>
    </location>
</feature>
<evidence type="ECO:0000313" key="5">
    <source>
        <dbReference type="EMBL" id="AQQ59828.1"/>
    </source>
</evidence>
<feature type="region of interest" description="Disordered" evidence="2">
    <location>
        <begin position="256"/>
        <end position="287"/>
    </location>
</feature>
<dbReference type="PANTHER" id="PTHR30332">
    <property type="entry name" value="PROBABLE GENERAL SECRETION PATHWAY PROTEIN D"/>
    <property type="match status" value="1"/>
</dbReference>
<keyword evidence="3" id="KW-0812">Transmembrane</keyword>
<evidence type="ECO:0000256" key="2">
    <source>
        <dbReference type="SAM" id="MobiDB-lite"/>
    </source>
</evidence>
<comment type="similarity">
    <text evidence="1">Belongs to the bacterial secretin family.</text>
</comment>
<proteinExistence type="inferred from homology"/>
<feature type="transmembrane region" description="Helical" evidence="3">
    <location>
        <begin position="17"/>
        <end position="36"/>
    </location>
</feature>
<keyword evidence="3" id="KW-1133">Transmembrane helix</keyword>
<evidence type="ECO:0000256" key="1">
    <source>
        <dbReference type="RuleBase" id="RU004003"/>
    </source>
</evidence>
<keyword evidence="3" id="KW-0472">Membrane</keyword>
<feature type="compositionally biased region" description="Polar residues" evidence="2">
    <location>
        <begin position="157"/>
        <end position="167"/>
    </location>
</feature>
<dbReference type="EMBL" id="CP019645">
    <property type="protein sequence ID" value="AQQ59828.1"/>
    <property type="molecule type" value="Genomic_DNA"/>
</dbReference>
<name>A0A1Q2LHE3_9HELI</name>